<feature type="region of interest" description="Disordered" evidence="2">
    <location>
        <begin position="712"/>
        <end position="738"/>
    </location>
</feature>
<evidence type="ECO:0000256" key="2">
    <source>
        <dbReference type="SAM" id="MobiDB-lite"/>
    </source>
</evidence>
<proteinExistence type="predicted"/>
<dbReference type="Proteomes" id="UP000324091">
    <property type="component" value="Chromosome 4"/>
</dbReference>
<dbReference type="EMBL" id="RHFK02000017">
    <property type="protein sequence ID" value="TWW62633.1"/>
    <property type="molecule type" value="Genomic_DNA"/>
</dbReference>
<reference evidence="4 5" key="1">
    <citation type="submission" date="2019-04" db="EMBL/GenBank/DDBJ databases">
        <title>Chromosome genome assembly for Takifugu flavidus.</title>
        <authorList>
            <person name="Xiao S."/>
        </authorList>
    </citation>
    <scope>NUCLEOTIDE SEQUENCE [LARGE SCALE GENOMIC DNA]</scope>
    <source>
        <strain evidence="4">HTHZ2018</strain>
        <tissue evidence="4">Muscle</tissue>
    </source>
</reference>
<feature type="region of interest" description="Disordered" evidence="2">
    <location>
        <begin position="255"/>
        <end position="315"/>
    </location>
</feature>
<feature type="compositionally biased region" description="Basic and acidic residues" evidence="2">
    <location>
        <begin position="255"/>
        <end position="275"/>
    </location>
</feature>
<feature type="region of interest" description="Disordered" evidence="2">
    <location>
        <begin position="100"/>
        <end position="174"/>
    </location>
</feature>
<feature type="compositionally biased region" description="Polar residues" evidence="2">
    <location>
        <begin position="387"/>
        <end position="400"/>
    </location>
</feature>
<dbReference type="GO" id="GO:0008270">
    <property type="term" value="F:zinc ion binding"/>
    <property type="evidence" value="ECO:0007669"/>
    <property type="project" value="UniProtKB-KW"/>
</dbReference>
<feature type="compositionally biased region" description="Basic and acidic residues" evidence="2">
    <location>
        <begin position="465"/>
        <end position="478"/>
    </location>
</feature>
<feature type="region of interest" description="Disordered" evidence="2">
    <location>
        <begin position="333"/>
        <end position="418"/>
    </location>
</feature>
<feature type="compositionally biased region" description="Basic and acidic residues" evidence="2">
    <location>
        <begin position="333"/>
        <end position="342"/>
    </location>
</feature>
<dbReference type="AlphaFoldDB" id="A0A5C6N5W0"/>
<dbReference type="Gene3D" id="4.10.1000.10">
    <property type="entry name" value="Zinc finger, CCCH-type"/>
    <property type="match status" value="1"/>
</dbReference>
<keyword evidence="1" id="KW-0479">Metal-binding</keyword>
<feature type="compositionally biased region" description="Basic and acidic residues" evidence="2">
    <location>
        <begin position="287"/>
        <end position="298"/>
    </location>
</feature>
<feature type="domain" description="C3H1-type" evidence="3">
    <location>
        <begin position="2"/>
        <end position="29"/>
    </location>
</feature>
<evidence type="ECO:0000313" key="5">
    <source>
        <dbReference type="Proteomes" id="UP000324091"/>
    </source>
</evidence>
<keyword evidence="1" id="KW-0863">Zinc-finger</keyword>
<gene>
    <name evidence="4" type="ORF">D4764_04G0012800</name>
</gene>
<protein>
    <submittedName>
        <fullName evidence="4">Zinc finger CCCH domain-containing protein 11A</fullName>
    </submittedName>
</protein>
<dbReference type="PANTHER" id="PTHR15725">
    <property type="entry name" value="ZN-FINGER, C-X8-C-X5-C-X3-H TYPE-CONTAINING"/>
    <property type="match status" value="1"/>
</dbReference>
<accession>A0A5C6N5W0</accession>
<dbReference type="InterPro" id="IPR041686">
    <property type="entry name" value="Znf-CCCH_3"/>
</dbReference>
<feature type="zinc finger region" description="C3H1-type" evidence="1">
    <location>
        <begin position="2"/>
        <end position="29"/>
    </location>
</feature>
<feature type="compositionally biased region" description="Basic and acidic residues" evidence="2">
    <location>
        <begin position="524"/>
        <end position="534"/>
    </location>
</feature>
<keyword evidence="1" id="KW-0862">Zinc</keyword>
<feature type="region of interest" description="Disordered" evidence="2">
    <location>
        <begin position="507"/>
        <end position="683"/>
    </location>
</feature>
<evidence type="ECO:0000313" key="4">
    <source>
        <dbReference type="EMBL" id="TWW62633.1"/>
    </source>
</evidence>
<dbReference type="PANTHER" id="PTHR15725:SF14">
    <property type="entry name" value="ZINC FINGER CCCH DOMAIN-CONTAINING PROTEIN 11A"/>
    <property type="match status" value="1"/>
</dbReference>
<organism evidence="4 5">
    <name type="scientific">Takifugu flavidus</name>
    <name type="common">sansaifugu</name>
    <dbReference type="NCBI Taxonomy" id="433684"/>
    <lineage>
        <taxon>Eukaryota</taxon>
        <taxon>Metazoa</taxon>
        <taxon>Chordata</taxon>
        <taxon>Craniata</taxon>
        <taxon>Vertebrata</taxon>
        <taxon>Euteleostomi</taxon>
        <taxon>Actinopterygii</taxon>
        <taxon>Neopterygii</taxon>
        <taxon>Teleostei</taxon>
        <taxon>Neoteleostei</taxon>
        <taxon>Acanthomorphata</taxon>
        <taxon>Eupercaria</taxon>
        <taxon>Tetraodontiformes</taxon>
        <taxon>Tetradontoidea</taxon>
        <taxon>Tetraodontidae</taxon>
        <taxon>Takifugu</taxon>
    </lineage>
</organism>
<name>A0A5C6N5W0_9TELE</name>
<dbReference type="SMART" id="SM00356">
    <property type="entry name" value="ZnF_C3H1"/>
    <property type="match status" value="3"/>
</dbReference>
<dbReference type="FunFam" id="4.10.1000.10:FF:000026">
    <property type="entry name" value="Zinc finger CCCH domain-containing protein 11A"/>
    <property type="match status" value="1"/>
</dbReference>
<dbReference type="GO" id="GO:0016973">
    <property type="term" value="P:poly(A)+ mRNA export from nucleus"/>
    <property type="evidence" value="ECO:0007669"/>
    <property type="project" value="TreeGrafter"/>
</dbReference>
<comment type="caution">
    <text evidence="4">The sequence shown here is derived from an EMBL/GenBank/DDBJ whole genome shotgun (WGS) entry which is preliminary data.</text>
</comment>
<feature type="domain" description="C3H1-type" evidence="3">
    <location>
        <begin position="31"/>
        <end position="57"/>
    </location>
</feature>
<keyword evidence="5" id="KW-1185">Reference proteome</keyword>
<sequence length="781" mass="86000">MTNRGDDCYFFYYSTCTKGDSCPFRHCEAAIGSETVCTLWQEGRCFRNTCKFRHMEITHNRKEIPCYWENQATGCQKPHCAFFHEKPRYIDGVFVSPDKNVGKNVEQPQEEPASIQPPPPNSQRRETVKMDTQVPSPTHPPVVINPAEDEDEDEDEDAEISISPRKPPPSVDSLHFGVSTMEEIRLKKALKASMRRAGYPMLDENTSTSKEKENIQTMFGGDLSASSDGSLFESMDEMGGPILMVTEHLGKKKLHSDVRHGEDAPQNHRLGERLGKIVTTEALPTPSHKDLKPVKERLGPGAAQPGEAVVEPQKAPGKIHIKTLEEIRLEKAARLKDCRSADAPETSSSKAAEREKHVPIDKVQSSGQVRTFSEVRFAKRKRKQEPDTGTQKVPGQSQPEESAAAGLGPAAPNPAGIRVKTLEEIRREKATRILSKHDCKAENNNLDAENAVKKTHLLRLSRRSLPPEKSLDVTEKPLRPQAAAETLVANGDGVKVKTFEEIMQEKRLRKQELEEQAKGFAETDPLRKQTAERTLKRKVPSASPAKVPVRKLISLKSKAPASPLNRGDSQSPDSSKENPDAQSQRSVEVKQAKAAKEPEQEHPADTKVRPKLNVKPSVMKPSVQLKPAQKRRGAERSAVAAVKPLNSTSVPEQPGQEMAADTQLSSAVPCGPAVNSHSGSSPLKEELQTVPVFGQGQETPPCVPIATEACPVPQSPVQQTPPPSKTRRMSLTAPRAVSTSAMDDFEELISEFADDHLVQGEVDTDMAEDELLQELSQMIDS</sequence>
<feature type="compositionally biased region" description="Basic and acidic residues" evidence="2">
    <location>
        <begin position="587"/>
        <end position="608"/>
    </location>
</feature>
<dbReference type="InterPro" id="IPR000571">
    <property type="entry name" value="Znf_CCCH"/>
</dbReference>
<dbReference type="Pfam" id="PF15663">
    <property type="entry name" value="zf-CCCH_3"/>
    <property type="match status" value="1"/>
</dbReference>
<feature type="compositionally biased region" description="Basic and acidic residues" evidence="2">
    <location>
        <begin position="351"/>
        <end position="360"/>
    </location>
</feature>
<feature type="compositionally biased region" description="Acidic residues" evidence="2">
    <location>
        <begin position="147"/>
        <end position="159"/>
    </location>
</feature>
<feature type="zinc finger region" description="C3H1-type" evidence="1">
    <location>
        <begin position="31"/>
        <end position="57"/>
    </location>
</feature>
<evidence type="ECO:0000256" key="1">
    <source>
        <dbReference type="PROSITE-ProRule" id="PRU00723"/>
    </source>
</evidence>
<feature type="region of interest" description="Disordered" evidence="2">
    <location>
        <begin position="458"/>
        <end position="478"/>
    </location>
</feature>
<dbReference type="PROSITE" id="PS50103">
    <property type="entry name" value="ZF_C3H1"/>
    <property type="match status" value="2"/>
</dbReference>
<feature type="compositionally biased region" description="Basic and acidic residues" evidence="2">
    <location>
        <begin position="507"/>
        <end position="517"/>
    </location>
</feature>
<feature type="compositionally biased region" description="Low complexity" evidence="2">
    <location>
        <begin position="403"/>
        <end position="416"/>
    </location>
</feature>
<evidence type="ECO:0000259" key="3">
    <source>
        <dbReference type="PROSITE" id="PS50103"/>
    </source>
</evidence>